<evidence type="ECO:0000313" key="4">
    <source>
        <dbReference type="Proteomes" id="UP001138997"/>
    </source>
</evidence>
<dbReference type="AlphaFoldDB" id="A0A9X1NF12"/>
<accession>A0A9X1NF12</accession>
<proteinExistence type="predicted"/>
<feature type="compositionally biased region" description="Basic and acidic residues" evidence="2">
    <location>
        <begin position="260"/>
        <end position="269"/>
    </location>
</feature>
<evidence type="ECO:0000256" key="1">
    <source>
        <dbReference type="SAM" id="Coils"/>
    </source>
</evidence>
<evidence type="ECO:0008006" key="5">
    <source>
        <dbReference type="Google" id="ProtNLM"/>
    </source>
</evidence>
<keyword evidence="1" id="KW-0175">Coiled coil</keyword>
<keyword evidence="4" id="KW-1185">Reference proteome</keyword>
<dbReference type="EMBL" id="JAJOMB010000008">
    <property type="protein sequence ID" value="MCD5312586.1"/>
    <property type="molecule type" value="Genomic_DNA"/>
</dbReference>
<gene>
    <name evidence="3" type="ORF">LR394_16890</name>
</gene>
<comment type="caution">
    <text evidence="3">The sequence shown here is derived from an EMBL/GenBank/DDBJ whole genome shotgun (WGS) entry which is preliminary data.</text>
</comment>
<dbReference type="Proteomes" id="UP001138997">
    <property type="component" value="Unassembled WGS sequence"/>
</dbReference>
<reference evidence="3" key="1">
    <citation type="submission" date="2021-11" db="EMBL/GenBank/DDBJ databases">
        <title>Streptomyces corallinus and Kineosporia corallina sp. nov., two new coral-derived marine actinobacteria.</title>
        <authorList>
            <person name="Buangrab K."/>
            <person name="Sutthacheep M."/>
            <person name="Yeemin T."/>
            <person name="Harunari E."/>
            <person name="Igarashi Y."/>
            <person name="Sripreechasak P."/>
            <person name="Kanchanasin P."/>
            <person name="Tanasupawat S."/>
            <person name="Phongsopitanun W."/>
        </authorList>
    </citation>
    <scope>NUCLEOTIDE SEQUENCE</scope>
    <source>
        <strain evidence="3">JCM 31032</strain>
    </source>
</reference>
<sequence>MTTAIVIIVLVALLLIGLFAFQKARRNAELQQRRAELKDRFGPEYERYLEGSDNRGKAERKLAALVDRREKLQIRELTNEEKARFGTRWSAAQARFVDEPPSAVDDAETLITQVMKERGYPMDDFATRSDMVMVDHPAVVQHYRSAHESHERHRASGKLDTEDLRVAFMHYRKLFHVLTDSPEPVSSTRPMPAGKHVEPAPSAGEGGRRETQPLPKDAVGPSGARVPDARGTNEERVDAPVAQGGRDGKPEAVEPVTKPADPRHPQETR</sequence>
<protein>
    <recommendedName>
        <fullName evidence="5">Secreted protein</fullName>
    </recommendedName>
</protein>
<organism evidence="3 4">
    <name type="scientific">Kineosporia babensis</name>
    <dbReference type="NCBI Taxonomy" id="499548"/>
    <lineage>
        <taxon>Bacteria</taxon>
        <taxon>Bacillati</taxon>
        <taxon>Actinomycetota</taxon>
        <taxon>Actinomycetes</taxon>
        <taxon>Kineosporiales</taxon>
        <taxon>Kineosporiaceae</taxon>
        <taxon>Kineosporia</taxon>
    </lineage>
</organism>
<feature type="coiled-coil region" evidence="1">
    <location>
        <begin position="20"/>
        <end position="75"/>
    </location>
</feature>
<evidence type="ECO:0000256" key="2">
    <source>
        <dbReference type="SAM" id="MobiDB-lite"/>
    </source>
</evidence>
<feature type="compositionally biased region" description="Basic and acidic residues" evidence="2">
    <location>
        <begin position="227"/>
        <end position="238"/>
    </location>
</feature>
<evidence type="ECO:0000313" key="3">
    <source>
        <dbReference type="EMBL" id="MCD5312586.1"/>
    </source>
</evidence>
<feature type="region of interest" description="Disordered" evidence="2">
    <location>
        <begin position="181"/>
        <end position="269"/>
    </location>
</feature>
<dbReference type="RefSeq" id="WP_231442954.1">
    <property type="nucleotide sequence ID" value="NZ_JAJOMB010000008.1"/>
</dbReference>
<name>A0A9X1NF12_9ACTN</name>